<evidence type="ECO:0000256" key="33">
    <source>
        <dbReference type="RuleBase" id="RU363095"/>
    </source>
</evidence>
<dbReference type="CDD" id="cd09909">
    <property type="entry name" value="HIV-1-like_HR1-HR2"/>
    <property type="match status" value="1"/>
</dbReference>
<evidence type="ECO:0000256" key="7">
    <source>
        <dbReference type="ARBA" id="ARBA00022506"/>
    </source>
</evidence>
<evidence type="ECO:0000256" key="32">
    <source>
        <dbReference type="HAMAP-Rule" id="MF_04083"/>
    </source>
</evidence>
<evidence type="ECO:0000256" key="10">
    <source>
        <dbReference type="ARBA" id="ARBA00022570"/>
    </source>
</evidence>
<comment type="domain">
    <text evidence="32">Some of the most genetically diverse regions of the viral genome are present in Env. They are called variable regions 1 through 5 (V1 through V5). Coreceptor usage of gp120 is determined mainly by the primary structure of the third variable region (V3) in the outer domain of gp120. The sequence of V3 determines which coreceptor, CCR5 and/or CXCR4 (corresponding to R5/macrophage, X4/T cell and R5X4/T cell and macrophage tropism), is used to trigger the fusion potential of the Env complex, and hence which cells the virus can infect. Binding to CCR5 involves a region adjacent in addition to V3.</text>
</comment>
<evidence type="ECO:0000313" key="37">
    <source>
        <dbReference type="EMBL" id="ADM64019.1"/>
    </source>
</evidence>
<feature type="disulfide bond" evidence="32">
    <location>
        <begin position="212"/>
        <end position="241"/>
    </location>
</feature>
<organismHost>
    <name type="scientific">Homo sapiens</name>
    <name type="common">Human</name>
    <dbReference type="NCBI Taxonomy" id="9606"/>
</organismHost>
<evidence type="ECO:0000256" key="17">
    <source>
        <dbReference type="ARBA" id="ARBA00022804"/>
    </source>
</evidence>
<dbReference type="GO" id="GO:0020002">
    <property type="term" value="C:host cell plasma membrane"/>
    <property type="evidence" value="ECO:0007669"/>
    <property type="project" value="UniProtKB-SubCell"/>
</dbReference>
<comment type="subcellular location">
    <molecule>Surface protein gp120</molecule>
    <subcellularLocation>
        <location evidence="32">Virion membrane</location>
        <topology evidence="32">Peripheral membrane protein</topology>
    </subcellularLocation>
    <subcellularLocation>
        <location evidence="32">Host cell membrane</location>
        <topology evidence="32">Peripheral membrane protein</topology>
    </subcellularLocation>
    <subcellularLocation>
        <location evidence="32">Host endosome membrane</location>
        <topology evidence="32">Single-pass type I membrane protein</topology>
    </subcellularLocation>
    <text evidence="32">The surface protein is not anchored to the viral envelope, but associates with the extravirion surface through its binding to TM. It is probably concentrated at the site of budding and incorporated into the virions possibly by contacts between the cytoplasmic tail of Env and the N-terminus of Gag.</text>
</comment>
<reference evidence="37" key="1">
    <citation type="journal article" date="2011" name="Virology">
        <title>Multiple HIV-1 infections with evidence of recombination in heterosexual partnerships in a low risk Rural Clinical Cohort in Uganda.</title>
        <authorList>
            <person name="Ssemwanga D."/>
            <person name="Lyagoba F."/>
            <person name="Ndembi N."/>
            <person name="Mayanja B.N."/>
            <person name="Larke N."/>
            <person name="Wang S."/>
            <person name="Baalwa J."/>
            <person name="Williamson C."/>
            <person name="Grosskurth H."/>
            <person name="Kaleebu P."/>
        </authorList>
    </citation>
    <scope>NUCLEOTIDE SEQUENCE</scope>
    <source>
        <strain evidence="37">PP6-F2_B2</strain>
    </source>
</reference>
<dbReference type="InterPro" id="IPR000777">
    <property type="entry name" value="HIV1_Gp120"/>
</dbReference>
<comment type="function">
    <text evidence="32">Transmembrane protein gp41: Acts as a class I viral fusion protein. Under the current model, the protein has at least 3 conformational states: pre-fusion native state, pre-hairpin intermediate state, and post-fusion hairpin state. During fusion of viral and target intracellular membranes, the coiled coil regions (heptad repeats) assume a trimer-of-hairpins structure, positioning the fusion peptide in close proximity to the C-terminal region of the ectodomain. The formation of this structure appears to drive apposition and subsequent fusion of viral and target cell membranes. Complete fusion occurs in host cell endosomes and is dynamin-dependent, however some lipid transfer might occur at the plasma membrane. The virus undergoes clathrin-dependent internalization long before endosomal fusion, thus minimizing the surface exposure of conserved viral epitopes during fusion and reducing the efficacy of inhibitors targeting these epitopes. Membranes fusion leads to delivery of the nucleocapsid into the cytoplasm.</text>
</comment>
<feature type="topological domain" description="Cytoplasmic" evidence="32">
    <location>
        <begin position="697"/>
        <end position="854"/>
    </location>
</feature>
<protein>
    <recommendedName>
        <fullName evidence="32">Envelope glycoprotein gp160</fullName>
    </recommendedName>
    <alternativeName>
        <fullName evidence="32">Env polyprotein</fullName>
    </alternativeName>
    <component>
        <recommendedName>
            <fullName evidence="32">Surface protein gp120</fullName>
            <shortName evidence="32">SU</shortName>
        </recommendedName>
        <alternativeName>
            <fullName evidence="32">Glycoprotein 120</fullName>
            <shortName evidence="32">gp120</shortName>
        </alternativeName>
    </component>
    <component>
        <recommendedName>
            <fullName evidence="32">Transmembrane protein gp41</fullName>
            <shortName evidence="32">TM</shortName>
        </recommendedName>
        <alternativeName>
            <fullName evidence="32">Glycoprotein 41</fullName>
            <shortName evidence="32">gp41</shortName>
        </alternativeName>
    </component>
</protein>
<comment type="miscellaneous">
    <text evidence="32">Inhibitors targeting HIV-1 viral envelope proteins are used as antiretroviral drugs. Attachment of virions to the cell surface via non-specific interactions and CD4 binding can be blocked by inhibitors that include cyanovirin-N, cyclotriazadisulfonamide analogs, PRO 2000, TNX 355 and PRO 542. In addition, BMS 806 can block CD4-induced conformational changes. Env interactions with the coreceptor molecules can be targeted by CCR5 antagonists including SCH-D, maraviroc (UK 427857) and aplaviroc (GW 873140), and the CXCR4 antagonist AMD 070. Fusion of viral and cellular membranes can be inhibited by peptides such as enfuvirtide and tifuvirtide (T 1249). Resistance to inhibitors associated with mutations in Env are observed. Most of the time, single mutations confer only a modest reduction in drug susceptibility. Combination of several mutations is usually required to develop a high-level drug resistance.</text>
</comment>
<comment type="PTM">
    <text evidence="32">Specific enzymatic cleavages in vivo yield mature proteins. Envelope glycoproteins are synthesized as a inactive precursor that is heavily N-glycosylated and processed likely by host cell furin in the Golgi to yield the mature SU and TM proteins. The cleavage site between SU and TM requires the minimal sequence [KR]-X-[KR]-R. About 2 of the 9 disulfide bonds of gp41 are reduced by P4HB/PDI, following binding to CD4 receptor.</text>
</comment>
<keyword evidence="30 32" id="KW-0449">Lipoprotein</keyword>
<comment type="similarity">
    <text evidence="32">Belongs to the HIV-1 env protein family.</text>
</comment>
<keyword evidence="23 32" id="KW-1039">Host endosome</keyword>
<evidence type="ECO:0000256" key="24">
    <source>
        <dbReference type="ARBA" id="ARBA00023054"/>
    </source>
</evidence>
<evidence type="ECO:0000256" key="26">
    <source>
        <dbReference type="ARBA" id="ARBA00023139"/>
    </source>
</evidence>
<evidence type="ECO:0000256" key="16">
    <source>
        <dbReference type="ARBA" id="ARBA00022729"/>
    </source>
</evidence>
<feature type="region of interest" description="Fusion peptide" evidence="32">
    <location>
        <begin position="503"/>
        <end position="523"/>
    </location>
</feature>
<comment type="domain">
    <text evidence="32 33">The 17 amino acids long immunosuppressive region is present in many retroviral envelope proteins. Synthetic peptides derived from this relatively conserved sequence inhibit immune function in vitro and in vivo.</text>
</comment>
<dbReference type="HAMAP" id="MF_04083">
    <property type="entry name" value="HIV_ENV"/>
    <property type="match status" value="1"/>
</dbReference>
<evidence type="ECO:0000256" key="23">
    <source>
        <dbReference type="ARBA" id="ARBA00023046"/>
    </source>
</evidence>
<name>E0YI31_HV1</name>
<keyword evidence="9 32" id="KW-1032">Host cell membrane</keyword>
<feature type="short sequence motif" description="YXXL motif; contains endocytosis signal" evidence="32">
    <location>
        <begin position="703"/>
        <end position="706"/>
    </location>
</feature>
<evidence type="ECO:0000256" key="21">
    <source>
        <dbReference type="ARBA" id="ARBA00022890"/>
    </source>
</evidence>
<keyword evidence="16 32" id="KW-0732">Signal</keyword>
<gene>
    <name evidence="32 37" type="primary">env</name>
</gene>
<dbReference type="InterPro" id="IPR037527">
    <property type="entry name" value="Gp160"/>
</dbReference>
<evidence type="ECO:0000256" key="34">
    <source>
        <dbReference type="SAM" id="MobiDB-lite"/>
    </source>
</evidence>
<dbReference type="FunFam" id="2.170.40.20:FF:000004">
    <property type="entry name" value="Envelope glycoprotein gp160"/>
    <property type="match status" value="1"/>
</dbReference>
<keyword evidence="8 32" id="KW-1170">Fusion of virus membrane with host endosomal membrane</keyword>
<evidence type="ECO:0000256" key="6">
    <source>
        <dbReference type="ARBA" id="ARBA00004650"/>
    </source>
</evidence>
<dbReference type="FunFam" id="2.170.40.20:FF:000003">
    <property type="entry name" value="Envelope glycoprotein gp160"/>
    <property type="match status" value="1"/>
</dbReference>
<keyword evidence="22 32" id="KW-1133">Transmembrane helix</keyword>
<feature type="disulfide bond" evidence="32">
    <location>
        <begin position="589"/>
        <end position="595"/>
    </location>
</feature>
<evidence type="ECO:0000256" key="1">
    <source>
        <dbReference type="ARBA" id="ARBA00004402"/>
    </source>
</evidence>
<comment type="subunit">
    <text evidence="32">The mature envelope protein (Env) consists of a homotrimer of non-covalently associated gp120-gp41 heterodimers. The resulting complex protrudes from the virus surface as a spike. There seems to be as few as 10 spikes on the average virion. Surface protein gp120 interacts with host CD4, CCR5 and CXCR4. Gp120 also interacts with the C-type lectins CD209/DC-SIGN and CLEC4M/DC-SIGNR (collectively referred to as DC-SIGN(R)). Gp120 and gp41 interact with GalCer. Gp120 interacts with host ITGA4/ITGB7 complex; on CD4+ T-cells, this interaction results in rapid activation of integrin ITGAL/LFA-1, which facilitates efficient cell-to-cell spreading of HIV-1. Gp120 interacts with cell-associated heparan sulfate; this interaction increases virus infectivity on permissive cells and may be involved in infection of CD4- cells.</text>
</comment>
<evidence type="ECO:0000256" key="12">
    <source>
        <dbReference type="ARBA" id="ARBA00022595"/>
    </source>
</evidence>
<comment type="domain">
    <text evidence="32">The membrane proximal external region (MPER) present in gp41 is a tryptophan-rich region recognized by the antibodies 2F5, Z13, and 4E10. MPER seems to play a role in fusion.</text>
</comment>
<feature type="transmembrane region" description="Helical" evidence="33">
    <location>
        <begin position="503"/>
        <end position="526"/>
    </location>
</feature>
<feature type="region of interest" description="V5" evidence="32">
    <location>
        <begin position="452"/>
        <end position="462"/>
    </location>
</feature>
<keyword evidence="14 32" id="KW-0812">Transmembrane</keyword>
<evidence type="ECO:0000256" key="13">
    <source>
        <dbReference type="ARBA" id="ARBA00022685"/>
    </source>
</evidence>
<evidence type="ECO:0000256" key="27">
    <source>
        <dbReference type="ARBA" id="ARBA00023157"/>
    </source>
</evidence>
<dbReference type="SUPFAM" id="SSF56502">
    <property type="entry name" value="gp120 core"/>
    <property type="match status" value="2"/>
</dbReference>
<feature type="region of interest" description="MPER; binding to GalCer" evidence="32">
    <location>
        <begin position="653"/>
        <end position="674"/>
    </location>
</feature>
<feature type="domain" description="Retroviral envelope protein GP41-like" evidence="36">
    <location>
        <begin position="521"/>
        <end position="711"/>
    </location>
</feature>
<comment type="function">
    <text evidence="32">Envelope glycoprotein gp160: Oligomerizes in the host endoplasmic reticulum into predominantly trimers. In a second time, gp160 transits in the host Golgi, where glycosylation is completed. The precursor is then proteolytically cleaved in the trans-Golgi and thereby activated by cellular furin or furin-like proteases to produce gp120 and gp41.</text>
</comment>
<evidence type="ECO:0000256" key="2">
    <source>
        <dbReference type="ARBA" id="ARBA00004433"/>
    </source>
</evidence>
<feature type="site" description="Cleavage; by host furin" evidence="32">
    <location>
        <begin position="502"/>
        <end position="503"/>
    </location>
</feature>
<evidence type="ECO:0000259" key="35">
    <source>
        <dbReference type="Pfam" id="PF00516"/>
    </source>
</evidence>
<feature type="disulfide bond" evidence="32">
    <location>
        <begin position="53"/>
        <end position="73"/>
    </location>
</feature>
<comment type="subcellular location">
    <molecule>Transmembrane protein gp41</molecule>
    <subcellularLocation>
        <location evidence="32">Virion membrane</location>
        <topology evidence="32">Single-pass type I membrane protein</topology>
    </subcellularLocation>
    <subcellularLocation>
        <location evidence="32">Host cell membrane</location>
        <topology evidence="32">Single-pass type I membrane protein</topology>
    </subcellularLocation>
    <subcellularLocation>
        <location evidence="32">Host endosome membrane</location>
        <topology evidence="32">Single-pass type I membrane protein</topology>
    </subcellularLocation>
    <text evidence="32">It is probably concentrated at the site of budding and incorporated into the virions possibly by contacts between the cytoplasmic tail of Env and the N-terminus of Gag.</text>
</comment>
<feature type="lipid moiety-binding region" description="S-palmitoyl cysteine; by host" evidence="32">
    <location>
        <position position="835"/>
    </location>
</feature>
<evidence type="ECO:0000256" key="22">
    <source>
        <dbReference type="ARBA" id="ARBA00022989"/>
    </source>
</evidence>
<feature type="coiled-coil region" evidence="32">
    <location>
        <begin position="624"/>
        <end position="658"/>
    </location>
</feature>
<keyword evidence="10 32" id="KW-1165">Clathrin-mediated endocytosis of virus by host</keyword>
<evidence type="ECO:0000259" key="36">
    <source>
        <dbReference type="Pfam" id="PF00517"/>
    </source>
</evidence>
<dbReference type="InterPro" id="IPR036377">
    <property type="entry name" value="Gp120_core_sf"/>
</dbReference>
<dbReference type="Pfam" id="PF00517">
    <property type="entry name" value="GP41"/>
    <property type="match status" value="1"/>
</dbReference>
<dbReference type="GO" id="GO:0019031">
    <property type="term" value="C:viral envelope"/>
    <property type="evidence" value="ECO:0007669"/>
    <property type="project" value="UniProtKB-KW"/>
</dbReference>
<dbReference type="FunFam" id="1.10.287.210:FF:000001">
    <property type="entry name" value="Envelope glycoprotein gp160"/>
    <property type="match status" value="1"/>
</dbReference>
<evidence type="ECO:0000256" key="8">
    <source>
        <dbReference type="ARBA" id="ARBA00022510"/>
    </source>
</evidence>
<dbReference type="Gene3D" id="2.170.40.20">
    <property type="entry name" value="Human immunodeficiency virus 1, Gp160, envelope glycoprotein"/>
    <property type="match status" value="2"/>
</dbReference>
<keyword evidence="25 32" id="KW-0472">Membrane</keyword>
<accession>E0YI31</accession>
<keyword evidence="21 32" id="KW-1164">Virus endocytosis by host</keyword>
<keyword evidence="20 32" id="KW-0261">Viral envelope protein</keyword>
<dbReference type="GO" id="GO:0052031">
    <property type="term" value="P:symbiont-mediated perturbation of host defense response"/>
    <property type="evidence" value="ECO:0007669"/>
    <property type="project" value="UniProtKB-UniRule"/>
</dbReference>
<dbReference type="GO" id="GO:0019064">
    <property type="term" value="P:fusion of virus membrane with host plasma membrane"/>
    <property type="evidence" value="ECO:0007669"/>
    <property type="project" value="UniProtKB-UniRule"/>
</dbReference>
<keyword evidence="27 32" id="KW-1015">Disulfide bond</keyword>
<feature type="disulfide bond" evidence="32">
    <location>
        <begin position="222"/>
        <end position="233"/>
    </location>
</feature>
<dbReference type="GO" id="GO:0016020">
    <property type="term" value="C:membrane"/>
    <property type="evidence" value="ECO:0007669"/>
    <property type="project" value="UniProtKB-UniRule"/>
</dbReference>
<comment type="function">
    <text evidence="32">Surface protein gp120: Attaches the virus to the host lymphoid cell by binding to the primary receptor CD4. This interaction induces a structural rearrangement creating a high affinity binding site for a chemokine coreceptor like CXCR4 and/or CCR5. Acts as a ligand for CD209/DC-SIGN and CLEC4M/DC-SIGNR, which are respectively found on dendritic cells (DCs), and on endothelial cells of liver sinusoids and lymph node sinuses. These interactions allow capture of viral particles at mucosal surfaces by these cells and subsequent transmission to permissive cells. HIV subverts the migration properties of dendritic cells to gain access to CD4+ T-cells in lymph nodes. Virus transmission to permissive T-cells occurs either in trans (without DCs infection, through viral capture and transmission), or in cis (following DCs productive infection, through the usual CD4-gp120 interaction), thereby inducing a robust infection. In trans infection, bound virions remain infectious over days and it is proposed that they are not degraded, but protected in non-lysosomal acidic organelles within the DCs close to the cell membrane thus contributing to the viral infectious potential during DCs' migration from the periphery to the lymphoid tissues. On arrival at lymphoid tissues, intact virions recycle back to DCs' cell surface allowing virus transmission to CD4+ T-cells.</text>
</comment>
<sequence length="854" mass="96299">MRAMGMQRNCQNLLRWGTMVLGMIIICSAANNLWVTVYYGVPVWKDAETTLFCASDAKAYDTEVHNVWATHACVPTDPNPQEMKLENVTEKFNMWKNYMVEQMHADIISLWDQSLKPCVKLTPLCVTLNCSDVNNSSNAINSAIERGKLKICSFNMATELRDKKQKVYSLFYKLDVVSIEGSGQYRLVNCNTSAITQACPKVTFEPIPIHYCAPAGFAILKCNNKTFSGTGTCNNVSTVQCTHGIKPVVSTQLLLNGSLAEGGVIIRSENITDNIKNIIVQFDRPVKINCTRPNNNTRKSIHIGPGQAFYATGSIIGDIRQAHCNVSGTEWNEALKKVARKLSTIFRNKTINFTSPSGGDLELITHSFNCRGEFFYCDTSGLFNNTWNTSMLETNSTESHTNATIKLPCRIKQIINMWQRVGQAIYAPPIPGVIRCESNITGLILTRDGGDENNISEIFRPGGGDMRDNWRSELYKYKVVKIEPLGVAPTRARRRVVEREKRAVGIGAVFLGFLGAAGSTMGAASITLTVQARQLLSGIVQQQSNLLRAIEAQQHLLKLTVWGIKQLQARVLAVEKYLKDQQLLGLWGCSGKLICTTTVPWNSSWSNKSQSEIWDNMTWMQWDKEISNYTQEIYNLIEKSQNQQEKNEQDLLALDKWANLWTWFDISNWLWYIKIFIMIVGGLIGLRIVFAVLSIINRVRQGYSPLSFQTLTPNPRGLDRPGRIEEEGGEQDRDRSIRLVSGFLALAWDDLRSLCLFSYHRLRDFILIAARTVKLLGHNSLKGLRLGWEGLKYLGNLLLYWGRELKTSATSLLDTIAIVIAGWTDRVIEIGQRLCRAFLHIPRRIRQGFERALL</sequence>
<feature type="region of interest" description="CD4-binding loop" evidence="32">
    <location>
        <begin position="356"/>
        <end position="366"/>
    </location>
</feature>
<evidence type="ECO:0000256" key="5">
    <source>
        <dbReference type="ARBA" id="ARBA00004578"/>
    </source>
</evidence>
<evidence type="ECO:0000256" key="11">
    <source>
        <dbReference type="ARBA" id="ARBA00022581"/>
    </source>
</evidence>
<evidence type="ECO:0000256" key="29">
    <source>
        <dbReference type="ARBA" id="ARBA00023280"/>
    </source>
</evidence>
<dbReference type="GO" id="GO:0044175">
    <property type="term" value="C:host cell endosome membrane"/>
    <property type="evidence" value="ECO:0007669"/>
    <property type="project" value="UniProtKB-SubCell"/>
</dbReference>
<keyword evidence="12 32" id="KW-1162">Viral penetration into host cytoplasm</keyword>
<comment type="PTM">
    <text evidence="32">Highly glycosylated by host. The high number of glycan on the protein is reffered to as 'glycan shield' because it contributes to hide protein sequence from adaptive immune system.</text>
</comment>
<keyword evidence="11 32" id="KW-0945">Host-virus interaction</keyword>
<feature type="chain" id="PRO_5023433768" description="Envelope glycoprotein gp160" evidence="32">
    <location>
        <begin position="32"/>
        <end position="854"/>
    </location>
</feature>
<comment type="subcellular location">
    <subcellularLocation>
        <location evidence="3">Host cell membrane</location>
        <topology evidence="3">Peripheral membrane protein</topology>
    </subcellularLocation>
    <subcellularLocation>
        <location evidence="1">Host cell membrane</location>
        <topology evidence="1">Single-pass type I membrane protein</topology>
    </subcellularLocation>
    <subcellularLocation>
        <location evidence="2">Host endosome membrane</location>
        <topology evidence="2">Peripheral membrane protein</topology>
    </subcellularLocation>
    <subcellularLocation>
        <location evidence="5">Host endosome membrane</location>
        <topology evidence="5">Single-pass type I membrane protein</topology>
    </subcellularLocation>
    <subcellularLocation>
        <location evidence="6">Virion membrane</location>
        <topology evidence="6">Peripheral membrane protein</topology>
    </subcellularLocation>
    <subcellularLocation>
        <location evidence="4">Virion membrane</location>
        <topology evidence="4">Single-pass type I membrane protein</topology>
    </subcellularLocation>
</comment>
<keyword evidence="15 32" id="KW-0053">Apoptosis</keyword>
<keyword evidence="28 32" id="KW-0325">Glycoprotein</keyword>
<keyword evidence="18 32" id="KW-0946">Virion</keyword>
<comment type="caution">
    <text evidence="32 33">Lacks conserved residue(s) required for the propagation of feature annotation.</text>
</comment>
<dbReference type="GO" id="GO:0055036">
    <property type="term" value="C:virion membrane"/>
    <property type="evidence" value="ECO:0007669"/>
    <property type="project" value="UniProtKB-SubCell"/>
</dbReference>
<comment type="domain">
    <text evidence="32">The YXXL motif is involved in determining the exact site of viral release at the surface of infected mononuclear cells and promotes endocytosis. YXXL and di-leucine endocytosis motifs interact directly or indirectly with the clathrin adapter complexes, opperate independently, and their activities are not additive.</text>
</comment>
<evidence type="ECO:0000256" key="25">
    <source>
        <dbReference type="ARBA" id="ARBA00023136"/>
    </source>
</evidence>
<feature type="compositionally biased region" description="Basic and acidic residues" evidence="34">
    <location>
        <begin position="717"/>
        <end position="731"/>
    </location>
</feature>
<dbReference type="EMBL" id="HM027847">
    <property type="protein sequence ID" value="ADM64019.1"/>
    <property type="molecule type" value="Genomic_RNA"/>
</dbReference>
<feature type="chain" id="PRO_5023433769" description="Transmembrane protein gp41" evidence="32">
    <location>
        <begin position="503"/>
        <end position="854"/>
    </location>
</feature>
<keyword evidence="31 32" id="KW-1160">Virus entry into host cell</keyword>
<dbReference type="Pfam" id="PF00516">
    <property type="entry name" value="GP120"/>
    <property type="match status" value="2"/>
</dbReference>
<dbReference type="Gene3D" id="1.10.287.210">
    <property type="match status" value="1"/>
</dbReference>
<organism evidence="37">
    <name type="scientific">Human immunodeficiency virus type 1</name>
    <name type="common">HIV-1</name>
    <dbReference type="NCBI Taxonomy" id="11676"/>
    <lineage>
        <taxon>Viruses</taxon>
        <taxon>Riboviria</taxon>
        <taxon>Pararnavirae</taxon>
        <taxon>Artverviricota</taxon>
        <taxon>Revtraviricetes</taxon>
        <taxon>Ortervirales</taxon>
        <taxon>Retroviridae</taxon>
        <taxon>Orthoretrovirinae</taxon>
        <taxon>Lentivirus</taxon>
        <taxon>Lentivirus humimdef1</taxon>
    </lineage>
</organism>
<keyword evidence="29 32" id="KW-0899">Viral immunoevasion</keyword>
<evidence type="ECO:0000256" key="19">
    <source>
        <dbReference type="ARBA" id="ARBA00022870"/>
    </source>
</evidence>
<evidence type="ECO:0000256" key="9">
    <source>
        <dbReference type="ARBA" id="ARBA00022511"/>
    </source>
</evidence>
<dbReference type="GO" id="GO:0005198">
    <property type="term" value="F:structural molecule activity"/>
    <property type="evidence" value="ECO:0007669"/>
    <property type="project" value="UniProtKB-UniRule"/>
</dbReference>
<keyword evidence="17 32" id="KW-1161">Viral attachment to host cell</keyword>
<feature type="region of interest" description="Disordered" evidence="34">
    <location>
        <begin position="710"/>
        <end position="731"/>
    </location>
</feature>
<feature type="transmembrane region" description="Helical" evidence="33">
    <location>
        <begin position="20"/>
        <end position="41"/>
    </location>
</feature>
<dbReference type="GO" id="GO:1903908">
    <property type="term" value="P:positive regulation of plasma membrane raft polarization"/>
    <property type="evidence" value="ECO:0007669"/>
    <property type="project" value="UniProtKB-UniRule"/>
</dbReference>
<evidence type="ECO:0000256" key="20">
    <source>
        <dbReference type="ARBA" id="ARBA00022879"/>
    </source>
</evidence>
<keyword evidence="7 32" id="KW-1168">Fusion of virus membrane with host membrane</keyword>
<evidence type="ECO:0000256" key="30">
    <source>
        <dbReference type="ARBA" id="ARBA00023288"/>
    </source>
</evidence>
<keyword evidence="26 32" id="KW-0564">Palmitate</keyword>
<dbReference type="FunFam" id="1.20.5.490:FF:000001">
    <property type="entry name" value="Envelope glycoprotein gp160"/>
    <property type="match status" value="1"/>
</dbReference>
<dbReference type="GO" id="GO:0075512">
    <property type="term" value="P:clathrin-dependent endocytosis of virus by host cell"/>
    <property type="evidence" value="ECO:0007669"/>
    <property type="project" value="UniProtKB-UniRule"/>
</dbReference>
<keyword evidence="24 32" id="KW-0175">Coiled coil</keyword>
<dbReference type="GO" id="GO:0039654">
    <property type="term" value="P:fusion of virus membrane with host endosome membrane"/>
    <property type="evidence" value="ECO:0007669"/>
    <property type="project" value="UniProtKB-UniRule"/>
</dbReference>
<keyword evidence="19 32" id="KW-1043">Host membrane</keyword>
<proteinExistence type="inferred from homology"/>
<dbReference type="GO" id="GO:0019062">
    <property type="term" value="P:virion attachment to host cell"/>
    <property type="evidence" value="ECO:0007669"/>
    <property type="project" value="UniProtKB-UniRule"/>
</dbReference>
<feature type="domain" description="Human immunodeficiency virus 1 envelope glycoprotein Gp120" evidence="35">
    <location>
        <begin position="145"/>
        <end position="502"/>
    </location>
</feature>
<comment type="domain">
    <text evidence="32">The CD4-binding region is targeted by the antibody b12.</text>
</comment>
<comment type="miscellaneous">
    <text evidence="32">HIV-1 lineages are divided in three main groups, M (for Major), O (for Outlier), and N (for New, or Non-M, Non-O). The vast majority of strains found worldwide belong to the group M. Group O seems to be endemic to and largely confined to Cameroon and neighboring countries in West Central Africa, where these viruses represent a small minority of HIV-1 strains. The group N is represented by a limited number of isolates from Cameroonian persons. The group M is further subdivided in 9 clades or subtypes (A to D, F to H, J and K).</text>
</comment>
<dbReference type="GO" id="GO:1903911">
    <property type="term" value="P:positive regulation of receptor clustering"/>
    <property type="evidence" value="ECO:0007669"/>
    <property type="project" value="UniProtKB-UniRule"/>
</dbReference>
<evidence type="ECO:0000256" key="3">
    <source>
        <dbReference type="ARBA" id="ARBA00004505"/>
    </source>
</evidence>
<evidence type="ECO:0000256" key="18">
    <source>
        <dbReference type="ARBA" id="ARBA00022844"/>
    </source>
</evidence>
<evidence type="ECO:0000256" key="14">
    <source>
        <dbReference type="ARBA" id="ARBA00022692"/>
    </source>
</evidence>
<feature type="lipid moiety-binding region" description="S-palmitoyl cysteine; by host" evidence="32">
    <location>
        <position position="755"/>
    </location>
</feature>
<evidence type="ECO:0000256" key="4">
    <source>
        <dbReference type="ARBA" id="ARBA00004563"/>
    </source>
</evidence>
<feature type="transmembrane region" description="Helical" evidence="33">
    <location>
        <begin position="669"/>
        <end position="696"/>
    </location>
</feature>
<evidence type="ECO:0000256" key="28">
    <source>
        <dbReference type="ARBA" id="ARBA00023180"/>
    </source>
</evidence>
<evidence type="ECO:0000256" key="15">
    <source>
        <dbReference type="ARBA" id="ARBA00022703"/>
    </source>
</evidence>
<dbReference type="SUPFAM" id="SSF58069">
    <property type="entry name" value="Virus ectodomain"/>
    <property type="match status" value="1"/>
</dbReference>
<evidence type="ECO:0000256" key="31">
    <source>
        <dbReference type="ARBA" id="ARBA00023296"/>
    </source>
</evidence>
<feature type="domain" description="Human immunodeficiency virus 1 envelope glycoprotein Gp120" evidence="35">
    <location>
        <begin position="33"/>
        <end position="142"/>
    </location>
</feature>
<dbReference type="InterPro" id="IPR000328">
    <property type="entry name" value="GP41-like"/>
</dbReference>
<comment type="PTM">
    <text evidence="32">Palmitoylation of the transmembrane protein and of Env polyprotein (prior to its proteolytic cleavage) is essential for their association with host cell membrane lipid rafts. Palmitoylation is therefore required for envelope trafficking to classical lipid rafts, but not for viral replication.</text>
</comment>
<dbReference type="GO" id="GO:0019082">
    <property type="term" value="P:viral protein processing"/>
    <property type="evidence" value="ECO:0007669"/>
    <property type="project" value="UniProtKB-UniRule"/>
</dbReference>
<feature type="region of interest" description="Immunosuppression" evidence="32">
    <location>
        <begin position="565"/>
        <end position="583"/>
    </location>
</feature>
<feature type="short sequence motif" description="Di-leucine internalization motif" evidence="32">
    <location>
        <begin position="853"/>
        <end position="854"/>
    </location>
</feature>
<keyword evidence="13 32" id="KW-0165">Cleavage on pair of basic residues</keyword>
<dbReference type="Gene3D" id="1.20.5.490">
    <property type="entry name" value="Single helix bin"/>
    <property type="match status" value="1"/>
</dbReference>